<gene>
    <name evidence="1" type="ORF">GA0070616_0089</name>
</gene>
<evidence type="ECO:0000313" key="2">
    <source>
        <dbReference type="Proteomes" id="UP000199699"/>
    </source>
</evidence>
<organism evidence="1 2">
    <name type="scientific">Micromonospora nigra</name>
    <dbReference type="NCBI Taxonomy" id="145857"/>
    <lineage>
        <taxon>Bacteria</taxon>
        <taxon>Bacillati</taxon>
        <taxon>Actinomycetota</taxon>
        <taxon>Actinomycetes</taxon>
        <taxon>Micromonosporales</taxon>
        <taxon>Micromonosporaceae</taxon>
        <taxon>Micromonospora</taxon>
    </lineage>
</organism>
<dbReference type="STRING" id="145857.GA0070616_0089"/>
<sequence>MLAPAPWRWRRSPLLGRFGVYAPRVPGILSTTRQSEVLCTAISAPPTHTDGILNGIDLVTGQPIHHDPFTAYQRKTVSSPNVVVLGDVGKGKSALIKTVYVYRPLAFRNRRTVVADRKDQGGEGEYSELCRQLGGQPIRFQVGAGGSRINLLDPVIGVSAESATQLAGQLQLLRAVVHAASGAEPDSWQGAALRTAHIRALSEAEAAGRIAVVDDVIAALRLAPPTEMFGDVATSAARDRFAEAALGLAFDLERVCGDDLAGLFDGPTSRDVGLADRLTSFDLSQLPTEGPAIPLVMTVLNTWLTNLLRRRRGWQTTFVAEEGWHLAEGVGARLFQRNSKLARGIGLANVVALHHLADIPEDSPAVAMLKEAETVYMYAQAREDDASRCVRLYSLPPHLLGDLMTLQQGVCLLRIGAGAPLLMQHLRSSTEVALTDTDAAMTGTIEGGAR</sequence>
<dbReference type="EMBL" id="FMHT01000002">
    <property type="protein sequence ID" value="SCL12983.1"/>
    <property type="molecule type" value="Genomic_DNA"/>
</dbReference>
<reference evidence="1 2" key="1">
    <citation type="submission" date="2016-06" db="EMBL/GenBank/DDBJ databases">
        <authorList>
            <person name="Kjaerup R.B."/>
            <person name="Dalgaard T.S."/>
            <person name="Juul-Madsen H.R."/>
        </authorList>
    </citation>
    <scope>NUCLEOTIDE SEQUENCE [LARGE SCALE GENOMIC DNA]</scope>
    <source>
        <strain evidence="1 2">DSM 43818</strain>
    </source>
</reference>
<proteinExistence type="predicted"/>
<keyword evidence="2" id="KW-1185">Reference proteome</keyword>
<protein>
    <submittedName>
        <fullName evidence="1">AAA-like domain-containing protein</fullName>
    </submittedName>
</protein>
<dbReference type="Gene3D" id="3.40.50.300">
    <property type="entry name" value="P-loop containing nucleotide triphosphate hydrolases"/>
    <property type="match status" value="2"/>
</dbReference>
<name>A0A1C6R7I1_9ACTN</name>
<dbReference type="SUPFAM" id="SSF52540">
    <property type="entry name" value="P-loop containing nucleoside triphosphate hydrolases"/>
    <property type="match status" value="1"/>
</dbReference>
<dbReference type="AlphaFoldDB" id="A0A1C6R7I1"/>
<dbReference type="InterPro" id="IPR027417">
    <property type="entry name" value="P-loop_NTPase"/>
</dbReference>
<accession>A0A1C6R7I1</accession>
<dbReference type="Proteomes" id="UP000199699">
    <property type="component" value="Unassembled WGS sequence"/>
</dbReference>
<evidence type="ECO:0000313" key="1">
    <source>
        <dbReference type="EMBL" id="SCL12983.1"/>
    </source>
</evidence>